<reference evidence="6" key="1">
    <citation type="submission" date="2015-10" db="EMBL/GenBank/DDBJ databases">
        <authorList>
            <person name="Regsiter A."/>
            <person name="william w."/>
        </authorList>
    </citation>
    <scope>NUCLEOTIDE SEQUENCE</scope>
    <source>
        <strain evidence="6">Montdore</strain>
    </source>
</reference>
<name>A0A292PS44_9PEZI</name>
<gene>
    <name evidence="6" type="ORF">GSTUAT00006387001</name>
</gene>
<evidence type="ECO:0008006" key="8">
    <source>
        <dbReference type="Google" id="ProtNLM"/>
    </source>
</evidence>
<dbReference type="GO" id="GO:0003713">
    <property type="term" value="F:transcription coactivator activity"/>
    <property type="evidence" value="ECO:0007669"/>
    <property type="project" value="TreeGrafter"/>
</dbReference>
<dbReference type="Pfam" id="PF12767">
    <property type="entry name" value="SAGA-Tad1"/>
    <property type="match status" value="1"/>
</dbReference>
<feature type="compositionally biased region" description="Low complexity" evidence="5">
    <location>
        <begin position="1"/>
        <end position="39"/>
    </location>
</feature>
<dbReference type="GO" id="GO:0006357">
    <property type="term" value="P:regulation of transcription by RNA polymerase II"/>
    <property type="evidence" value="ECO:0007669"/>
    <property type="project" value="TreeGrafter"/>
</dbReference>
<evidence type="ECO:0000256" key="4">
    <source>
        <dbReference type="ARBA" id="ARBA00023242"/>
    </source>
</evidence>
<keyword evidence="7" id="KW-1185">Reference proteome</keyword>
<evidence type="ECO:0000256" key="1">
    <source>
        <dbReference type="ARBA" id="ARBA00004123"/>
    </source>
</evidence>
<evidence type="ECO:0000256" key="5">
    <source>
        <dbReference type="SAM" id="MobiDB-lite"/>
    </source>
</evidence>
<accession>A0A292PS44</accession>
<dbReference type="AlphaFoldDB" id="A0A292PS44"/>
<keyword evidence="2" id="KW-0805">Transcription regulation</keyword>
<proteinExistence type="predicted"/>
<evidence type="ECO:0000313" key="7">
    <source>
        <dbReference type="Proteomes" id="UP001412239"/>
    </source>
</evidence>
<keyword evidence="3" id="KW-0804">Transcription</keyword>
<dbReference type="GO" id="GO:0000124">
    <property type="term" value="C:SAGA complex"/>
    <property type="evidence" value="ECO:0007669"/>
    <property type="project" value="UniProtKB-ARBA"/>
</dbReference>
<organism evidence="6 7">
    <name type="scientific">Tuber aestivum</name>
    <name type="common">summer truffle</name>
    <dbReference type="NCBI Taxonomy" id="59557"/>
    <lineage>
        <taxon>Eukaryota</taxon>
        <taxon>Fungi</taxon>
        <taxon>Dikarya</taxon>
        <taxon>Ascomycota</taxon>
        <taxon>Pezizomycotina</taxon>
        <taxon>Pezizomycetes</taxon>
        <taxon>Pezizales</taxon>
        <taxon>Tuberaceae</taxon>
        <taxon>Tuber</taxon>
    </lineage>
</organism>
<evidence type="ECO:0000256" key="2">
    <source>
        <dbReference type="ARBA" id="ARBA00023015"/>
    </source>
</evidence>
<dbReference type="PANTHER" id="PTHR21277:SF5">
    <property type="entry name" value="TRANSCRIPTIONAL ADAPTER 1"/>
    <property type="match status" value="1"/>
</dbReference>
<dbReference type="CDD" id="cd22933">
    <property type="entry name" value="HFD_HFI1"/>
    <property type="match status" value="1"/>
</dbReference>
<dbReference type="Proteomes" id="UP001412239">
    <property type="component" value="Unassembled WGS sequence"/>
</dbReference>
<dbReference type="PANTHER" id="PTHR21277">
    <property type="entry name" value="TRANSCRIPTIONAL ADAPTER 1"/>
    <property type="match status" value="1"/>
</dbReference>
<dbReference type="InterPro" id="IPR024738">
    <property type="entry name" value="Hfi1/Tada1"/>
</dbReference>
<keyword evidence="4" id="KW-0539">Nucleus</keyword>
<dbReference type="GO" id="GO:0005634">
    <property type="term" value="C:nucleus"/>
    <property type="evidence" value="ECO:0007669"/>
    <property type="project" value="UniProtKB-SubCell"/>
</dbReference>
<evidence type="ECO:0000256" key="3">
    <source>
        <dbReference type="ARBA" id="ARBA00023163"/>
    </source>
</evidence>
<comment type="subcellular location">
    <subcellularLocation>
        <location evidence="1">Nucleus</location>
    </subcellularLocation>
</comment>
<protein>
    <recommendedName>
        <fullName evidence="8">Transcriptional coactivator HFI1/ADA1</fullName>
    </recommendedName>
</protein>
<feature type="region of interest" description="Disordered" evidence="5">
    <location>
        <begin position="1"/>
        <end position="49"/>
    </location>
</feature>
<evidence type="ECO:0000313" key="6">
    <source>
        <dbReference type="EMBL" id="CUS09515.1"/>
    </source>
</evidence>
<sequence length="384" mass="42372">MDATTPTSRPTSSSNTHTPTAGKSTGASTATKTTAKPAAPRGPPVVPRIDEKPLYETLKTQVGLENWLIYKEALGGFLTGRLNREELTSRIASFIKGPTIRMHNQLLLAMYGNSSRDMPPTDVAAWVSATDKPSAPSKMPAGDVNEKRLKKEVMAISARERRKIKEVPMPLGDVEDMLGSMLQDYHLAKQVKIPEAPPPMSAGLKTNWESEIKNRYAMALSSESGEFPDVENIRQRMLPICYEEGVPGGCTPEAANFMNVAAETFVKEVLSTIISRVRSNGPNYIQTDKYRKLHPKGHWTPPNERSLLSMHDVRLSLTLGDNLLAQLPLSQKRIMAGGWFERDYEVESEIIFPDEVDAGDWEGAALEDRKQLKGLLDECLAIGA</sequence>
<dbReference type="EMBL" id="LN891079">
    <property type="protein sequence ID" value="CUS09515.1"/>
    <property type="molecule type" value="Genomic_DNA"/>
</dbReference>